<sequence length="197" mass="20988">MTQLTRRAFSTALAMIPLAHAAHAVAVPYALQARRSTVGFIYRLSGQASKGSMPVKRASVVIDFDALQRSSIDVEVDVRGARTGLIFATEALKAASVLDAKAHPTIRFRSTAIRLNGKGRLSDGAEIDGLLTIKGITKTVILRAALFRQAGTQAGDLSQLSFQLKGRISRAAFGAAGFADLVADEIDLDIVARVRRA</sequence>
<dbReference type="EMBL" id="SOBH01000002">
    <property type="protein sequence ID" value="TDT75160.1"/>
    <property type="molecule type" value="Genomic_DNA"/>
</dbReference>
<dbReference type="AlphaFoldDB" id="A0A4R7LM09"/>
<feature type="domain" description="Lipid/polyisoprenoid-binding YceI-like" evidence="2">
    <location>
        <begin position="28"/>
        <end position="195"/>
    </location>
</feature>
<dbReference type="InterPro" id="IPR007372">
    <property type="entry name" value="Lipid/polyisoprenoid-bd_YceI"/>
</dbReference>
<feature type="signal peptide" evidence="1">
    <location>
        <begin position="1"/>
        <end position="21"/>
    </location>
</feature>
<feature type="chain" id="PRO_5020193632" evidence="1">
    <location>
        <begin position="22"/>
        <end position="197"/>
    </location>
</feature>
<evidence type="ECO:0000313" key="4">
    <source>
        <dbReference type="Proteomes" id="UP000294563"/>
    </source>
</evidence>
<accession>A0A4R7LM09</accession>
<name>A0A4R7LM09_9RHOB</name>
<dbReference type="Proteomes" id="UP000294563">
    <property type="component" value="Unassembled WGS sequence"/>
</dbReference>
<reference evidence="3 4" key="1">
    <citation type="submission" date="2019-03" db="EMBL/GenBank/DDBJ databases">
        <title>Genomic Encyclopedia of Archaeal and Bacterial Type Strains, Phase II (KMG-II): from individual species to whole genera.</title>
        <authorList>
            <person name="Goeker M."/>
        </authorList>
    </citation>
    <scope>NUCLEOTIDE SEQUENCE [LARGE SCALE GENOMIC DNA]</scope>
    <source>
        <strain evidence="3 4">DSM 29467</strain>
    </source>
</reference>
<comment type="caution">
    <text evidence="3">The sequence shown here is derived from an EMBL/GenBank/DDBJ whole genome shotgun (WGS) entry which is preliminary data.</text>
</comment>
<keyword evidence="1" id="KW-0732">Signal</keyword>
<organism evidence="3 4">
    <name type="scientific">Litoreibacter halocynthiae</name>
    <dbReference type="NCBI Taxonomy" id="1242689"/>
    <lineage>
        <taxon>Bacteria</taxon>
        <taxon>Pseudomonadati</taxon>
        <taxon>Pseudomonadota</taxon>
        <taxon>Alphaproteobacteria</taxon>
        <taxon>Rhodobacterales</taxon>
        <taxon>Roseobacteraceae</taxon>
        <taxon>Litoreibacter</taxon>
    </lineage>
</organism>
<dbReference type="PANTHER" id="PTHR34406:SF1">
    <property type="entry name" value="PROTEIN YCEI"/>
    <property type="match status" value="1"/>
</dbReference>
<evidence type="ECO:0000313" key="3">
    <source>
        <dbReference type="EMBL" id="TDT75160.1"/>
    </source>
</evidence>
<keyword evidence="4" id="KW-1185">Reference proteome</keyword>
<protein>
    <submittedName>
        <fullName evidence="3">Polyisoprenoid-binding protein YceI</fullName>
    </submittedName>
</protein>
<dbReference type="SMART" id="SM00867">
    <property type="entry name" value="YceI"/>
    <property type="match status" value="1"/>
</dbReference>
<dbReference type="RefSeq" id="WP_134014288.1">
    <property type="nucleotide sequence ID" value="NZ_SOBH01000002.1"/>
</dbReference>
<dbReference type="InterPro" id="IPR036761">
    <property type="entry name" value="TTHA0802/YceI-like_sf"/>
</dbReference>
<dbReference type="SUPFAM" id="SSF101874">
    <property type="entry name" value="YceI-like"/>
    <property type="match status" value="1"/>
</dbReference>
<dbReference type="Pfam" id="PF04264">
    <property type="entry name" value="YceI"/>
    <property type="match status" value="1"/>
</dbReference>
<dbReference type="PANTHER" id="PTHR34406">
    <property type="entry name" value="PROTEIN YCEI"/>
    <property type="match status" value="1"/>
</dbReference>
<gene>
    <name evidence="3" type="ORF">BDE40_1886</name>
</gene>
<dbReference type="OrthoDB" id="9811006at2"/>
<dbReference type="Gene3D" id="2.40.128.110">
    <property type="entry name" value="Lipid/polyisoprenoid-binding, YceI-like"/>
    <property type="match status" value="1"/>
</dbReference>
<evidence type="ECO:0000259" key="2">
    <source>
        <dbReference type="SMART" id="SM00867"/>
    </source>
</evidence>
<proteinExistence type="predicted"/>
<evidence type="ECO:0000256" key="1">
    <source>
        <dbReference type="SAM" id="SignalP"/>
    </source>
</evidence>